<dbReference type="InterPro" id="IPR001611">
    <property type="entry name" value="Leu-rich_rpt"/>
</dbReference>
<evidence type="ECO:0000256" key="2">
    <source>
        <dbReference type="ARBA" id="ARBA00022729"/>
    </source>
</evidence>
<dbReference type="Proteomes" id="UP000290289">
    <property type="component" value="Chromosome 5"/>
</dbReference>
<dbReference type="PANTHER" id="PTHR47988">
    <property type="entry name" value="SOMATIC EMBRYOGENESIS RECEPTOR KINASE 1"/>
    <property type="match status" value="1"/>
</dbReference>
<dbReference type="Pfam" id="PF00560">
    <property type="entry name" value="LRR_1"/>
    <property type="match status" value="2"/>
</dbReference>
<comment type="caution">
    <text evidence="6">The sequence shown here is derived from an EMBL/GenBank/DDBJ whole genome shotgun (WGS) entry which is preliminary data.</text>
</comment>
<keyword evidence="7" id="KW-1185">Reference proteome</keyword>
<feature type="chain" id="PRO_5019719336" description="Leucine-rich repeat-containing N-terminal plant-type domain-containing protein" evidence="4">
    <location>
        <begin position="16"/>
        <end position="144"/>
    </location>
</feature>
<dbReference type="InterPro" id="IPR032675">
    <property type="entry name" value="LRR_dom_sf"/>
</dbReference>
<reference evidence="6 7" key="1">
    <citation type="submission" date="2018-10" db="EMBL/GenBank/DDBJ databases">
        <title>A high-quality apple genome assembly.</title>
        <authorList>
            <person name="Hu J."/>
        </authorList>
    </citation>
    <scope>NUCLEOTIDE SEQUENCE [LARGE SCALE GENOMIC DNA]</scope>
    <source>
        <strain evidence="7">cv. HFTH1</strain>
        <tissue evidence="6">Young leaf</tissue>
    </source>
</reference>
<organism evidence="6 7">
    <name type="scientific">Malus domestica</name>
    <name type="common">Apple</name>
    <name type="synonym">Pyrus malus</name>
    <dbReference type="NCBI Taxonomy" id="3750"/>
    <lineage>
        <taxon>Eukaryota</taxon>
        <taxon>Viridiplantae</taxon>
        <taxon>Streptophyta</taxon>
        <taxon>Embryophyta</taxon>
        <taxon>Tracheophyta</taxon>
        <taxon>Spermatophyta</taxon>
        <taxon>Magnoliopsida</taxon>
        <taxon>eudicotyledons</taxon>
        <taxon>Gunneridae</taxon>
        <taxon>Pentapetalae</taxon>
        <taxon>rosids</taxon>
        <taxon>fabids</taxon>
        <taxon>Rosales</taxon>
        <taxon>Rosaceae</taxon>
        <taxon>Amygdaloideae</taxon>
        <taxon>Maleae</taxon>
        <taxon>Malus</taxon>
    </lineage>
</organism>
<evidence type="ECO:0000313" key="6">
    <source>
        <dbReference type="EMBL" id="RXH98210.1"/>
    </source>
</evidence>
<dbReference type="Pfam" id="PF08263">
    <property type="entry name" value="LRRNT_2"/>
    <property type="match status" value="1"/>
</dbReference>
<dbReference type="Gene3D" id="3.80.10.10">
    <property type="entry name" value="Ribonuclease Inhibitor"/>
    <property type="match status" value="1"/>
</dbReference>
<evidence type="ECO:0000256" key="4">
    <source>
        <dbReference type="SAM" id="SignalP"/>
    </source>
</evidence>
<feature type="signal peptide" evidence="4">
    <location>
        <begin position="1"/>
        <end position="15"/>
    </location>
</feature>
<evidence type="ECO:0000256" key="1">
    <source>
        <dbReference type="ARBA" id="ARBA00022614"/>
    </source>
</evidence>
<name>A0A498JRZ2_MALDO</name>
<accession>A0A498JRZ2</accession>
<dbReference type="SUPFAM" id="SSF52058">
    <property type="entry name" value="L domain-like"/>
    <property type="match status" value="1"/>
</dbReference>
<dbReference type="AlphaFoldDB" id="A0A498JRZ2"/>
<sequence>MLLLLFALPLIKTTSISPGKQAESLIKWKDDFSSSSWPPSLLNSWSLTNLSSLCNWTAIVCTKTRTVSEIQLSRMEINGTLALFDFSLFPNLTHFNLSGNYFRGPIPSTIGNLSSLTTLDFSNNSLYSSYNGFSGPIPDSIGEE</sequence>
<evidence type="ECO:0000259" key="5">
    <source>
        <dbReference type="Pfam" id="PF08263"/>
    </source>
</evidence>
<evidence type="ECO:0000313" key="7">
    <source>
        <dbReference type="Proteomes" id="UP000290289"/>
    </source>
</evidence>
<proteinExistence type="predicted"/>
<dbReference type="EMBL" id="RDQH01000331">
    <property type="protein sequence ID" value="RXH98210.1"/>
    <property type="molecule type" value="Genomic_DNA"/>
</dbReference>
<feature type="domain" description="Leucine-rich repeat-containing N-terminal plant-type" evidence="5">
    <location>
        <begin position="20"/>
        <end position="62"/>
    </location>
</feature>
<keyword evidence="2 4" id="KW-0732">Signal</keyword>
<dbReference type="STRING" id="3750.A0A498JRZ2"/>
<keyword evidence="1" id="KW-0433">Leucine-rich repeat</keyword>
<protein>
    <recommendedName>
        <fullName evidence="5">Leucine-rich repeat-containing N-terminal plant-type domain-containing protein</fullName>
    </recommendedName>
</protein>
<keyword evidence="3" id="KW-0677">Repeat</keyword>
<dbReference type="InterPro" id="IPR013210">
    <property type="entry name" value="LRR_N_plant-typ"/>
</dbReference>
<evidence type="ECO:0000256" key="3">
    <source>
        <dbReference type="ARBA" id="ARBA00022737"/>
    </source>
</evidence>
<gene>
    <name evidence="6" type="ORF">DVH24_010535</name>
</gene>